<dbReference type="Pfam" id="PF01321">
    <property type="entry name" value="Creatinase_N"/>
    <property type="match status" value="1"/>
</dbReference>
<reference evidence="7 8" key="1">
    <citation type="submission" date="2020-08" db="EMBL/GenBank/DDBJ databases">
        <title>Genome public.</title>
        <authorList>
            <person name="Liu C."/>
            <person name="Sun Q."/>
        </authorList>
    </citation>
    <scope>NUCLEOTIDE SEQUENCE [LARGE SCALE GENOMIC DNA]</scope>
    <source>
        <strain evidence="7 8">BX4</strain>
    </source>
</reference>
<feature type="domain" description="Peptidase M24" evidence="4">
    <location>
        <begin position="308"/>
        <end position="525"/>
    </location>
</feature>
<dbReference type="GO" id="GO:0004177">
    <property type="term" value="F:aminopeptidase activity"/>
    <property type="evidence" value="ECO:0007669"/>
    <property type="project" value="UniProtKB-KW"/>
</dbReference>
<gene>
    <name evidence="7" type="ORF">H8S00_11580</name>
</gene>
<feature type="domain" description="Peptidase M24 C-terminal" evidence="6">
    <location>
        <begin position="533"/>
        <end position="588"/>
    </location>
</feature>
<dbReference type="Pfam" id="PF00557">
    <property type="entry name" value="Peptidase_M24"/>
    <property type="match status" value="1"/>
</dbReference>
<dbReference type="PANTHER" id="PTHR43763:SF6">
    <property type="entry name" value="XAA-PRO AMINOPEPTIDASE 1"/>
    <property type="match status" value="1"/>
</dbReference>
<dbReference type="SUPFAM" id="SSF53092">
    <property type="entry name" value="Creatinase/prolidase N-terminal domain"/>
    <property type="match status" value="2"/>
</dbReference>
<dbReference type="InterPro" id="IPR036005">
    <property type="entry name" value="Creatinase/aminopeptidase-like"/>
</dbReference>
<comment type="caution">
    <text evidence="7">The sequence shown here is derived from an EMBL/GenBank/DDBJ whole genome shotgun (WGS) entry which is preliminary data.</text>
</comment>
<sequence>MTVNNRIKRLREIMKETAVDVYVAPTCDFHGSEYIGDYFKTREFITGFTGSAGTAVITMEEACLWTDGRYFLQAENQLKNTEVKLMKSGEAGVYTVYEYIKNIAKTNITVAFDGKMMSADMAENIRNIENVTVDGHLALIDKIWEDRPEISHKPIWKLDDKYTGKNTATKINEIRNMMEERRADVLLLSALDEVAWTLNLRGNDIMYTPVFMGFLIITKDEINFYVNKIQLQDNIEEYLKECDIKIRDYGIVYADLEKIRKKRIWLDKSSANYAVIESINNDNKIINKLTPALQLKAVKNEAEIENEKKAHILDGVAMTNFLYWLKTNVGKEYMDELKLGDRLEDFRKRAESYIEPSFAPIVGYNEHGAIVHYSATKGSNVVIKNEGIVLIDSGGHYLEGTTDITRTISLGNVTEKMKKMYTAVLKGHLKLSGAIFKKGCSGTTLDYIARKPLWDMGLDYNHGTGHGVGYLLSVHEAPNAIRYRIMKNPELNPVFEPGMITSNEPGVYLDNEFGIRIENLILCKEKEKTDFGEFLCFENLTYVPYDMELIDMDMLDGKEKEILREYSQMVYEKLSKHLQENVKKWLKKYLNC</sequence>
<keyword evidence="8" id="KW-1185">Reference proteome</keyword>
<evidence type="ECO:0000256" key="2">
    <source>
        <dbReference type="ARBA" id="ARBA00022723"/>
    </source>
</evidence>
<dbReference type="SUPFAM" id="SSF55920">
    <property type="entry name" value="Creatinase/aminopeptidase"/>
    <property type="match status" value="1"/>
</dbReference>
<dbReference type="RefSeq" id="WP_186840601.1">
    <property type="nucleotide sequence ID" value="NZ_JACOOZ010000008.1"/>
</dbReference>
<dbReference type="InterPro" id="IPR000587">
    <property type="entry name" value="Creatinase_N"/>
</dbReference>
<keyword evidence="2" id="KW-0479">Metal-binding</keyword>
<dbReference type="Pfam" id="PF16188">
    <property type="entry name" value="Peptidase_M24_C"/>
    <property type="match status" value="1"/>
</dbReference>
<keyword evidence="7" id="KW-0031">Aminopeptidase</keyword>
<dbReference type="InterPro" id="IPR050422">
    <property type="entry name" value="X-Pro_aminopeptidase_P"/>
</dbReference>
<dbReference type="PANTHER" id="PTHR43763">
    <property type="entry name" value="XAA-PRO AMINOPEPTIDASE 1"/>
    <property type="match status" value="1"/>
</dbReference>
<name>A0ABR7F776_9FIRM</name>
<dbReference type="CDD" id="cd01085">
    <property type="entry name" value="APP"/>
    <property type="match status" value="1"/>
</dbReference>
<keyword evidence="7" id="KW-0645">Protease</keyword>
<protein>
    <submittedName>
        <fullName evidence="7">Aminopeptidase P family protein</fullName>
    </submittedName>
</protein>
<organism evidence="7 8">
    <name type="scientific">Eubacterium segne</name>
    <dbReference type="NCBI Taxonomy" id="2763045"/>
    <lineage>
        <taxon>Bacteria</taxon>
        <taxon>Bacillati</taxon>
        <taxon>Bacillota</taxon>
        <taxon>Clostridia</taxon>
        <taxon>Eubacteriales</taxon>
        <taxon>Eubacteriaceae</taxon>
        <taxon>Eubacterium</taxon>
    </lineage>
</organism>
<dbReference type="Gene3D" id="3.40.350.10">
    <property type="entry name" value="Creatinase/prolidase N-terminal domain"/>
    <property type="match status" value="2"/>
</dbReference>
<comment type="similarity">
    <text evidence="1">Belongs to the peptidase M24B family.</text>
</comment>
<dbReference type="InterPro" id="IPR029149">
    <property type="entry name" value="Creatin/AminoP/Spt16_N"/>
</dbReference>
<dbReference type="Gene3D" id="3.90.230.10">
    <property type="entry name" value="Creatinase/methionine aminopeptidase superfamily"/>
    <property type="match status" value="1"/>
</dbReference>
<dbReference type="Pfam" id="PF16189">
    <property type="entry name" value="Creatinase_N_2"/>
    <property type="match status" value="1"/>
</dbReference>
<feature type="domain" description="Creatinase N-terminal" evidence="5">
    <location>
        <begin position="6"/>
        <end position="131"/>
    </location>
</feature>
<evidence type="ECO:0000259" key="6">
    <source>
        <dbReference type="Pfam" id="PF16188"/>
    </source>
</evidence>
<dbReference type="InterPro" id="IPR033740">
    <property type="entry name" value="Pept_M24B"/>
</dbReference>
<evidence type="ECO:0000313" key="8">
    <source>
        <dbReference type="Proteomes" id="UP000597877"/>
    </source>
</evidence>
<dbReference type="Proteomes" id="UP000597877">
    <property type="component" value="Unassembled WGS sequence"/>
</dbReference>
<evidence type="ECO:0000256" key="1">
    <source>
        <dbReference type="ARBA" id="ARBA00008766"/>
    </source>
</evidence>
<evidence type="ECO:0000313" key="7">
    <source>
        <dbReference type="EMBL" id="MBC5668610.1"/>
    </source>
</evidence>
<evidence type="ECO:0000256" key="3">
    <source>
        <dbReference type="ARBA" id="ARBA00022801"/>
    </source>
</evidence>
<accession>A0ABR7F776</accession>
<dbReference type="InterPro" id="IPR032416">
    <property type="entry name" value="Peptidase_M24_C"/>
</dbReference>
<evidence type="ECO:0000259" key="5">
    <source>
        <dbReference type="Pfam" id="PF01321"/>
    </source>
</evidence>
<dbReference type="EMBL" id="JACOOZ010000008">
    <property type="protein sequence ID" value="MBC5668610.1"/>
    <property type="molecule type" value="Genomic_DNA"/>
</dbReference>
<dbReference type="InterPro" id="IPR000994">
    <property type="entry name" value="Pept_M24"/>
</dbReference>
<keyword evidence="3" id="KW-0378">Hydrolase</keyword>
<evidence type="ECO:0000259" key="4">
    <source>
        <dbReference type="Pfam" id="PF00557"/>
    </source>
</evidence>
<proteinExistence type="inferred from homology"/>